<protein>
    <submittedName>
        <fullName evidence="7">MFS transporter</fullName>
    </submittedName>
</protein>
<keyword evidence="8" id="KW-1185">Reference proteome</keyword>
<evidence type="ECO:0000256" key="4">
    <source>
        <dbReference type="ARBA" id="ARBA00022989"/>
    </source>
</evidence>
<comment type="subcellular location">
    <subcellularLocation>
        <location evidence="1">Cell membrane</location>
        <topology evidence="1">Multi-pass membrane protein</topology>
    </subcellularLocation>
</comment>
<dbReference type="PANTHER" id="PTHR23513:SF11">
    <property type="entry name" value="STAPHYLOFERRIN A TRANSPORTER"/>
    <property type="match status" value="1"/>
</dbReference>
<gene>
    <name evidence="7" type="ORF">ACFQ1S_14190</name>
</gene>
<organism evidence="7 8">
    <name type="scientific">Kibdelosporangium lantanae</name>
    <dbReference type="NCBI Taxonomy" id="1497396"/>
    <lineage>
        <taxon>Bacteria</taxon>
        <taxon>Bacillati</taxon>
        <taxon>Actinomycetota</taxon>
        <taxon>Actinomycetes</taxon>
        <taxon>Pseudonocardiales</taxon>
        <taxon>Pseudonocardiaceae</taxon>
        <taxon>Kibdelosporangium</taxon>
    </lineage>
</organism>
<keyword evidence="2" id="KW-1003">Cell membrane</keyword>
<keyword evidence="5 6" id="KW-0472">Membrane</keyword>
<feature type="transmembrane region" description="Helical" evidence="6">
    <location>
        <begin position="128"/>
        <end position="152"/>
    </location>
</feature>
<dbReference type="PANTHER" id="PTHR23513">
    <property type="entry name" value="INTEGRAL MEMBRANE EFFLUX PROTEIN-RELATED"/>
    <property type="match status" value="1"/>
</dbReference>
<keyword evidence="4 6" id="KW-1133">Transmembrane helix</keyword>
<dbReference type="CDD" id="cd06173">
    <property type="entry name" value="MFS_MefA_like"/>
    <property type="match status" value="1"/>
</dbReference>
<evidence type="ECO:0000313" key="8">
    <source>
        <dbReference type="Proteomes" id="UP001597045"/>
    </source>
</evidence>
<dbReference type="InterPro" id="IPR036259">
    <property type="entry name" value="MFS_trans_sf"/>
</dbReference>
<feature type="transmembrane region" description="Helical" evidence="6">
    <location>
        <begin position="226"/>
        <end position="246"/>
    </location>
</feature>
<evidence type="ECO:0000313" key="7">
    <source>
        <dbReference type="EMBL" id="MFD1046620.1"/>
    </source>
</evidence>
<feature type="transmembrane region" description="Helical" evidence="6">
    <location>
        <begin position="29"/>
        <end position="45"/>
    </location>
</feature>
<dbReference type="EMBL" id="JBHTIS010000729">
    <property type="protein sequence ID" value="MFD1046620.1"/>
    <property type="molecule type" value="Genomic_DNA"/>
</dbReference>
<sequence length="340" mass="35029">MSPVALAIGLVLFGHGVQAVGAAMASYWGGFAGFVIVGGVLADRWDARKLMVSADLVRVGTQSVTAVLFLTGIVVPWQICLIGLVNGLCAALFQPGVASTVPRIATDIQGANAAIRSAESVMSIAGPAVAAVLIGVASVGGVFAFHAFIYVVSAACLIGLRLSANAAPGTVAGAFRRDLVEGWREFRARTWLWGVIAIWMGFVVTAFGPTIPLAATELIATHGNSAYGWIMSANGLGMAVGGLLALRVRPRFPLRTGAIALTGFSLQPLTVGLHLPVAVIVPGFVFSGVVQAFWAVMWATSVQTHVPHGVLNRVHAYEVAGSLAMMPVGQVVAGPAAALL</sequence>
<name>A0ABW3M7C7_9PSEU</name>
<reference evidence="8" key="1">
    <citation type="journal article" date="2019" name="Int. J. Syst. Evol. Microbiol.">
        <title>The Global Catalogue of Microorganisms (GCM) 10K type strain sequencing project: providing services to taxonomists for standard genome sequencing and annotation.</title>
        <authorList>
            <consortium name="The Broad Institute Genomics Platform"/>
            <consortium name="The Broad Institute Genome Sequencing Center for Infectious Disease"/>
            <person name="Wu L."/>
            <person name="Ma J."/>
        </authorList>
    </citation>
    <scope>NUCLEOTIDE SEQUENCE [LARGE SCALE GENOMIC DNA]</scope>
    <source>
        <strain evidence="8">JCM 31486</strain>
    </source>
</reference>
<evidence type="ECO:0000256" key="6">
    <source>
        <dbReference type="SAM" id="Phobius"/>
    </source>
</evidence>
<feature type="transmembrane region" description="Helical" evidence="6">
    <location>
        <begin position="275"/>
        <end position="299"/>
    </location>
</feature>
<evidence type="ECO:0000256" key="5">
    <source>
        <dbReference type="ARBA" id="ARBA00023136"/>
    </source>
</evidence>
<keyword evidence="3 6" id="KW-0812">Transmembrane</keyword>
<dbReference type="InterPro" id="IPR011701">
    <property type="entry name" value="MFS"/>
</dbReference>
<proteinExistence type="predicted"/>
<dbReference type="Gene3D" id="1.20.1250.20">
    <property type="entry name" value="MFS general substrate transporter like domains"/>
    <property type="match status" value="1"/>
</dbReference>
<feature type="transmembrane region" description="Helical" evidence="6">
    <location>
        <begin position="66"/>
        <end position="93"/>
    </location>
</feature>
<dbReference type="Pfam" id="PF07690">
    <property type="entry name" value="MFS_1"/>
    <property type="match status" value="1"/>
</dbReference>
<dbReference type="SUPFAM" id="SSF103473">
    <property type="entry name" value="MFS general substrate transporter"/>
    <property type="match status" value="1"/>
</dbReference>
<feature type="non-terminal residue" evidence="7">
    <location>
        <position position="340"/>
    </location>
</feature>
<dbReference type="Proteomes" id="UP001597045">
    <property type="component" value="Unassembled WGS sequence"/>
</dbReference>
<feature type="transmembrane region" description="Helical" evidence="6">
    <location>
        <begin position="191"/>
        <end position="214"/>
    </location>
</feature>
<evidence type="ECO:0000256" key="3">
    <source>
        <dbReference type="ARBA" id="ARBA00022692"/>
    </source>
</evidence>
<comment type="caution">
    <text evidence="7">The sequence shown here is derived from an EMBL/GenBank/DDBJ whole genome shotgun (WGS) entry which is preliminary data.</text>
</comment>
<evidence type="ECO:0000256" key="1">
    <source>
        <dbReference type="ARBA" id="ARBA00004651"/>
    </source>
</evidence>
<evidence type="ECO:0000256" key="2">
    <source>
        <dbReference type="ARBA" id="ARBA00022475"/>
    </source>
</evidence>
<accession>A0ABW3M7C7</accession>